<reference evidence="2" key="1">
    <citation type="submission" date="2021-07" db="EMBL/GenBank/DDBJ databases">
        <authorList>
            <person name="Durling M."/>
        </authorList>
    </citation>
    <scope>NUCLEOTIDE SEQUENCE</scope>
</reference>
<name>A0A9N9LFX6_9HELO</name>
<feature type="region of interest" description="Disordered" evidence="1">
    <location>
        <begin position="72"/>
        <end position="93"/>
    </location>
</feature>
<proteinExistence type="predicted"/>
<organism evidence="2 3">
    <name type="scientific">Hymenoscyphus albidus</name>
    <dbReference type="NCBI Taxonomy" id="595503"/>
    <lineage>
        <taxon>Eukaryota</taxon>
        <taxon>Fungi</taxon>
        <taxon>Dikarya</taxon>
        <taxon>Ascomycota</taxon>
        <taxon>Pezizomycotina</taxon>
        <taxon>Leotiomycetes</taxon>
        <taxon>Helotiales</taxon>
        <taxon>Helotiaceae</taxon>
        <taxon>Hymenoscyphus</taxon>
    </lineage>
</organism>
<feature type="compositionally biased region" description="Basic and acidic residues" evidence="1">
    <location>
        <begin position="72"/>
        <end position="88"/>
    </location>
</feature>
<evidence type="ECO:0000256" key="1">
    <source>
        <dbReference type="SAM" id="MobiDB-lite"/>
    </source>
</evidence>
<keyword evidence="3" id="KW-1185">Reference proteome</keyword>
<protein>
    <submittedName>
        <fullName evidence="2">Uncharacterized protein</fullName>
    </submittedName>
</protein>
<evidence type="ECO:0000313" key="3">
    <source>
        <dbReference type="Proteomes" id="UP000701801"/>
    </source>
</evidence>
<sequence>MQRKRIRPITPLQFSGEDSEPSGMNMSFVTKPTARASTSGRMKEMQLAVMLYLEWISVIRASLGVGKVEVEDKPARERARSGNYRGHEPAGYQSQETFHDALAGFGTGHGDEDLGGGHFGDADDGEIEDLGDICCLLLSC</sequence>
<dbReference type="Proteomes" id="UP000701801">
    <property type="component" value="Unassembled WGS sequence"/>
</dbReference>
<dbReference type="EMBL" id="CAJVRM010000025">
    <property type="protein sequence ID" value="CAG8971619.1"/>
    <property type="molecule type" value="Genomic_DNA"/>
</dbReference>
<comment type="caution">
    <text evidence="2">The sequence shown here is derived from an EMBL/GenBank/DDBJ whole genome shotgun (WGS) entry which is preliminary data.</text>
</comment>
<dbReference type="AlphaFoldDB" id="A0A9N9LFX6"/>
<gene>
    <name evidence="2" type="ORF">HYALB_00008012</name>
</gene>
<feature type="region of interest" description="Disordered" evidence="1">
    <location>
        <begin position="1"/>
        <end position="40"/>
    </location>
</feature>
<feature type="compositionally biased region" description="Polar residues" evidence="1">
    <location>
        <begin position="22"/>
        <end position="40"/>
    </location>
</feature>
<accession>A0A9N9LFX6</accession>
<evidence type="ECO:0000313" key="2">
    <source>
        <dbReference type="EMBL" id="CAG8971619.1"/>
    </source>
</evidence>